<name>A0ABN2GV61_9MICO</name>
<comment type="catalytic activity">
    <reaction evidence="14 15">
        <text>pyruvate + ATP + H2O = phosphoenolpyruvate + AMP + phosphate + 2 H(+)</text>
        <dbReference type="Rhea" id="RHEA:11364"/>
        <dbReference type="ChEBI" id="CHEBI:15361"/>
        <dbReference type="ChEBI" id="CHEBI:15377"/>
        <dbReference type="ChEBI" id="CHEBI:15378"/>
        <dbReference type="ChEBI" id="CHEBI:30616"/>
        <dbReference type="ChEBI" id="CHEBI:43474"/>
        <dbReference type="ChEBI" id="CHEBI:58702"/>
        <dbReference type="ChEBI" id="CHEBI:456215"/>
        <dbReference type="EC" id="2.7.9.2"/>
    </reaction>
</comment>
<comment type="similarity">
    <text evidence="4 15">Belongs to the PEP-utilizing enzyme family.</text>
</comment>
<evidence type="ECO:0000256" key="14">
    <source>
        <dbReference type="ARBA" id="ARBA00047700"/>
    </source>
</evidence>
<dbReference type="InterPro" id="IPR040442">
    <property type="entry name" value="Pyrv_kinase-like_dom_sf"/>
</dbReference>
<dbReference type="InterPro" id="IPR000121">
    <property type="entry name" value="PEP_util_C"/>
</dbReference>
<evidence type="ECO:0000256" key="9">
    <source>
        <dbReference type="ARBA" id="ARBA00022741"/>
    </source>
</evidence>
<evidence type="ECO:0000256" key="6">
    <source>
        <dbReference type="ARBA" id="ARBA00021623"/>
    </source>
</evidence>
<dbReference type="PROSITE" id="PS00742">
    <property type="entry name" value="PEP_ENZYMES_2"/>
    <property type="match status" value="1"/>
</dbReference>
<evidence type="ECO:0000313" key="19">
    <source>
        <dbReference type="EMBL" id="GAA1677353.1"/>
    </source>
</evidence>
<evidence type="ECO:0000256" key="10">
    <source>
        <dbReference type="ARBA" id="ARBA00022777"/>
    </source>
</evidence>
<dbReference type="PANTHER" id="PTHR43030">
    <property type="entry name" value="PHOSPHOENOLPYRUVATE SYNTHASE"/>
    <property type="match status" value="1"/>
</dbReference>
<dbReference type="Gene3D" id="3.50.30.10">
    <property type="entry name" value="Phosphohistidine domain"/>
    <property type="match status" value="1"/>
</dbReference>
<organism evidence="19 20">
    <name type="scientific">Microbacterium lacus</name>
    <dbReference type="NCBI Taxonomy" id="415217"/>
    <lineage>
        <taxon>Bacteria</taxon>
        <taxon>Bacillati</taxon>
        <taxon>Actinomycetota</taxon>
        <taxon>Actinomycetes</taxon>
        <taxon>Micrococcales</taxon>
        <taxon>Microbacteriaceae</taxon>
        <taxon>Microbacterium</taxon>
    </lineage>
</organism>
<dbReference type="SUPFAM" id="SSF51621">
    <property type="entry name" value="Phosphoenolpyruvate/pyruvate domain"/>
    <property type="match status" value="1"/>
</dbReference>
<dbReference type="NCBIfam" id="TIGR01418">
    <property type="entry name" value="PEP_synth"/>
    <property type="match status" value="1"/>
</dbReference>
<keyword evidence="7 15" id="KW-0808">Transferase</keyword>
<dbReference type="PANTHER" id="PTHR43030:SF1">
    <property type="entry name" value="PHOSPHOENOLPYRUVATE SYNTHASE"/>
    <property type="match status" value="1"/>
</dbReference>
<comment type="function">
    <text evidence="2 15">Catalyzes the phosphorylation of pyruvate to phosphoenolpyruvate.</text>
</comment>
<dbReference type="InterPro" id="IPR018274">
    <property type="entry name" value="PEP_util_AS"/>
</dbReference>
<dbReference type="EC" id="2.7.9.2" evidence="5 15"/>
<accession>A0ABN2GV61</accession>
<evidence type="ECO:0000256" key="5">
    <source>
        <dbReference type="ARBA" id="ARBA00011996"/>
    </source>
</evidence>
<dbReference type="SUPFAM" id="SSF52009">
    <property type="entry name" value="Phosphohistidine domain"/>
    <property type="match status" value="1"/>
</dbReference>
<dbReference type="Gene3D" id="3.30.470.20">
    <property type="entry name" value="ATP-grasp fold, B domain"/>
    <property type="match status" value="1"/>
</dbReference>
<evidence type="ECO:0000256" key="15">
    <source>
        <dbReference type="PIRNR" id="PIRNR000854"/>
    </source>
</evidence>
<dbReference type="Pfam" id="PF02896">
    <property type="entry name" value="PEP-utilizers_C"/>
    <property type="match status" value="1"/>
</dbReference>
<keyword evidence="9 15" id="KW-0547">Nucleotide-binding</keyword>
<evidence type="ECO:0000256" key="2">
    <source>
        <dbReference type="ARBA" id="ARBA00002988"/>
    </source>
</evidence>
<proteinExistence type="inferred from homology"/>
<dbReference type="InterPro" id="IPR023151">
    <property type="entry name" value="PEP_util_CS"/>
</dbReference>
<dbReference type="InterPro" id="IPR008279">
    <property type="entry name" value="PEP-util_enz_mobile_dom"/>
</dbReference>
<dbReference type="PROSITE" id="PS00370">
    <property type="entry name" value="PEP_ENZYMES_PHOS_SITE"/>
    <property type="match status" value="1"/>
</dbReference>
<dbReference type="Gene3D" id="3.20.20.60">
    <property type="entry name" value="Phosphoenolpyruvate-binding domains"/>
    <property type="match status" value="1"/>
</dbReference>
<evidence type="ECO:0000256" key="7">
    <source>
        <dbReference type="ARBA" id="ARBA00022679"/>
    </source>
</evidence>
<protein>
    <recommendedName>
        <fullName evidence="6 15">Phosphoenolpyruvate synthase</fullName>
        <shortName evidence="15">PEP synthase</shortName>
        <ecNumber evidence="5 15">2.7.9.2</ecNumber>
    </recommendedName>
    <alternativeName>
        <fullName evidence="13 15">Pyruvate, water dikinase</fullName>
    </alternativeName>
</protein>
<dbReference type="InterPro" id="IPR006319">
    <property type="entry name" value="PEP_synth"/>
</dbReference>
<evidence type="ECO:0000256" key="1">
    <source>
        <dbReference type="ARBA" id="ARBA00001946"/>
    </source>
</evidence>
<keyword evidence="11 15" id="KW-0067">ATP-binding</keyword>
<evidence type="ECO:0000256" key="12">
    <source>
        <dbReference type="ARBA" id="ARBA00022842"/>
    </source>
</evidence>
<dbReference type="InterPro" id="IPR015813">
    <property type="entry name" value="Pyrv/PenolPyrv_kinase-like_dom"/>
</dbReference>
<dbReference type="Gene3D" id="3.30.1490.20">
    <property type="entry name" value="ATP-grasp fold, A domain"/>
    <property type="match status" value="1"/>
</dbReference>
<reference evidence="19 20" key="1">
    <citation type="journal article" date="2019" name="Int. J. Syst. Evol. Microbiol.">
        <title>The Global Catalogue of Microorganisms (GCM) 10K type strain sequencing project: providing services to taxonomists for standard genome sequencing and annotation.</title>
        <authorList>
            <consortium name="The Broad Institute Genomics Platform"/>
            <consortium name="The Broad Institute Genome Sequencing Center for Infectious Disease"/>
            <person name="Wu L."/>
            <person name="Ma J."/>
        </authorList>
    </citation>
    <scope>NUCLEOTIDE SEQUENCE [LARGE SCALE GENOMIC DNA]</scope>
    <source>
        <strain evidence="19 20">JCM 15575</strain>
    </source>
</reference>
<dbReference type="SUPFAM" id="SSF56059">
    <property type="entry name" value="Glutathione synthetase ATP-binding domain-like"/>
    <property type="match status" value="1"/>
</dbReference>
<dbReference type="InterPro" id="IPR002192">
    <property type="entry name" value="PPDK_AMP/ATP-bd"/>
</dbReference>
<comment type="pathway">
    <text evidence="3 15">Carbohydrate biosynthesis; gluconeogenesis.</text>
</comment>
<evidence type="ECO:0000256" key="4">
    <source>
        <dbReference type="ARBA" id="ARBA00007837"/>
    </source>
</evidence>
<dbReference type="PIRSF" id="PIRSF000854">
    <property type="entry name" value="PEP_synthase"/>
    <property type="match status" value="1"/>
</dbReference>
<sequence length="796" mass="86462">MTNILWFTEMGMNDVHQVGGKNASLGEMVSNLSHLGVSVPGGFATTADAYRDFLAADGLYERIKTVVEALDVSDVAELARVGANVREWIEQQPLPAQLDADIRAAYAHLIENDPEPEAVSWAVRSSATAEDLPDASFAGQQETFLNISGIDNILAAIRSVFASLYNDRAIAYRVHNGFDHHDVALSAGVQRMVRSDVGASGVMFTVDTESGFDRAVFITSSYGLGEAVVQGAVNPDEFYAYKPALRARRPAILKRSVGEKAVKMVYADGTHVGGSTVFVDVPQNERALFSITDAEVEELGRQALTIEEHYGRPMDIEWGKDGVDGKLYILQARPETVVSRVDGNVTRRFVLAERGTVATVGRAIGQKIGAGPVRVMRTLAQMEEFRTGDVLVADMTDPDWEPIMKQASAIVTNRGGRTCHAAIIARELGIPAVVGTGDATISLHDGQEVTVSCAEGDNGFVYEGLLPFEEVVTKLDDMPESPTKIMLNVGTPDQAFAFSKLPNKGVGLARLEFVINRQIGIHPRALLDFDTLAAPLRDDIAERIAAYPSPREYFVRRVAEGVSMIAAAFAPEPVIVRLSDFKSNEYANLVGGDVYEPHEENPMLGYRGAARYISEDFRACFDMECEALKFVRDEMGLTNVEIMVPFVRTVGEAHAVIELLGENGLRRGENGLRVIMMCELPSNAVLADEFLQYFDGFSIGSNDMTQLTLGLDRDSSLVAATFDERDPAVLKMLSMAIEACLRAGKYVGICGQGPSDHPDLAEWLVGQGIGSMSLNPDTVVETWLRLAGPQRAAVNA</sequence>
<evidence type="ECO:0000313" key="20">
    <source>
        <dbReference type="Proteomes" id="UP001500596"/>
    </source>
</evidence>
<evidence type="ECO:0000256" key="11">
    <source>
        <dbReference type="ARBA" id="ARBA00022840"/>
    </source>
</evidence>
<dbReference type="RefSeq" id="WP_344054428.1">
    <property type="nucleotide sequence ID" value="NZ_BAAAPK010000001.1"/>
</dbReference>
<keyword evidence="12 15" id="KW-0460">Magnesium</keyword>
<dbReference type="Proteomes" id="UP001500596">
    <property type="component" value="Unassembled WGS sequence"/>
</dbReference>
<comment type="cofactor">
    <cofactor evidence="1 15">
        <name>Mg(2+)</name>
        <dbReference type="ChEBI" id="CHEBI:18420"/>
    </cofactor>
</comment>
<comment type="caution">
    <text evidence="19">The sequence shown here is derived from an EMBL/GenBank/DDBJ whole genome shotgun (WGS) entry which is preliminary data.</text>
</comment>
<evidence type="ECO:0000256" key="8">
    <source>
        <dbReference type="ARBA" id="ARBA00022723"/>
    </source>
</evidence>
<evidence type="ECO:0000259" key="16">
    <source>
        <dbReference type="Pfam" id="PF00391"/>
    </source>
</evidence>
<keyword evidence="20" id="KW-1185">Reference proteome</keyword>
<evidence type="ECO:0000256" key="13">
    <source>
        <dbReference type="ARBA" id="ARBA00033470"/>
    </source>
</evidence>
<evidence type="ECO:0000256" key="3">
    <source>
        <dbReference type="ARBA" id="ARBA00004742"/>
    </source>
</evidence>
<feature type="domain" description="PEP-utilising enzyme mobile" evidence="16">
    <location>
        <begin position="386"/>
        <end position="456"/>
    </location>
</feature>
<evidence type="ECO:0000259" key="18">
    <source>
        <dbReference type="Pfam" id="PF02896"/>
    </source>
</evidence>
<gene>
    <name evidence="19" type="primary">ppsA</name>
    <name evidence="19" type="ORF">GCM10009807_21620</name>
</gene>
<evidence type="ECO:0000259" key="17">
    <source>
        <dbReference type="Pfam" id="PF01326"/>
    </source>
</evidence>
<dbReference type="EMBL" id="BAAAPK010000001">
    <property type="protein sequence ID" value="GAA1677353.1"/>
    <property type="molecule type" value="Genomic_DNA"/>
</dbReference>
<dbReference type="NCBIfam" id="NF005057">
    <property type="entry name" value="PRK06464.1"/>
    <property type="match status" value="1"/>
</dbReference>
<dbReference type="InterPro" id="IPR036637">
    <property type="entry name" value="Phosphohistidine_dom_sf"/>
</dbReference>
<dbReference type="InterPro" id="IPR013815">
    <property type="entry name" value="ATP_grasp_subdomain_1"/>
</dbReference>
<keyword evidence="10 15" id="KW-0418">Kinase</keyword>
<feature type="domain" description="PEP-utilising enzyme C-terminal" evidence="18">
    <location>
        <begin position="482"/>
        <end position="784"/>
    </location>
</feature>
<feature type="domain" description="Pyruvate phosphate dikinase AMP/ATP-binding" evidence="17">
    <location>
        <begin position="16"/>
        <end position="340"/>
    </location>
</feature>
<keyword evidence="8 15" id="KW-0479">Metal-binding</keyword>
<dbReference type="Pfam" id="PF00391">
    <property type="entry name" value="PEP-utilizers"/>
    <property type="match status" value="1"/>
</dbReference>
<dbReference type="Pfam" id="PF01326">
    <property type="entry name" value="PPDK_N"/>
    <property type="match status" value="1"/>
</dbReference>